<dbReference type="InterPro" id="IPR036390">
    <property type="entry name" value="WH_DNA-bd_sf"/>
</dbReference>
<keyword evidence="1" id="KW-0805">Transcription regulation</keyword>
<proteinExistence type="predicted"/>
<keyword evidence="3" id="KW-0804">Transcription</keyword>
<feature type="domain" description="HTH crp-type" evidence="6">
    <location>
        <begin position="169"/>
        <end position="244"/>
    </location>
</feature>
<evidence type="ECO:0000256" key="2">
    <source>
        <dbReference type="ARBA" id="ARBA00023125"/>
    </source>
</evidence>
<feature type="region of interest" description="Disordered" evidence="4">
    <location>
        <begin position="270"/>
        <end position="301"/>
    </location>
</feature>
<dbReference type="RefSeq" id="WP_268944623.1">
    <property type="nucleotide sequence ID" value="NZ_JAPTYD010000126.1"/>
</dbReference>
<evidence type="ECO:0000256" key="4">
    <source>
        <dbReference type="SAM" id="MobiDB-lite"/>
    </source>
</evidence>
<dbReference type="Proteomes" id="UP001149822">
    <property type="component" value="Unassembled WGS sequence"/>
</dbReference>
<dbReference type="Gene3D" id="2.60.120.10">
    <property type="entry name" value="Jelly Rolls"/>
    <property type="match status" value="1"/>
</dbReference>
<feature type="compositionally biased region" description="Polar residues" evidence="4">
    <location>
        <begin position="273"/>
        <end position="291"/>
    </location>
</feature>
<evidence type="ECO:0000259" key="5">
    <source>
        <dbReference type="Pfam" id="PF00027"/>
    </source>
</evidence>
<dbReference type="CDD" id="cd00038">
    <property type="entry name" value="CAP_ED"/>
    <property type="match status" value="1"/>
</dbReference>
<evidence type="ECO:0000313" key="8">
    <source>
        <dbReference type="Proteomes" id="UP001149822"/>
    </source>
</evidence>
<gene>
    <name evidence="7" type="ORF">OU682_23615</name>
</gene>
<dbReference type="SUPFAM" id="SSF46785">
    <property type="entry name" value="Winged helix' DNA-binding domain"/>
    <property type="match status" value="1"/>
</dbReference>
<evidence type="ECO:0000259" key="6">
    <source>
        <dbReference type="Pfam" id="PF13545"/>
    </source>
</evidence>
<dbReference type="Gene3D" id="1.10.10.10">
    <property type="entry name" value="Winged helix-like DNA-binding domain superfamily/Winged helix DNA-binding domain"/>
    <property type="match status" value="1"/>
</dbReference>
<evidence type="ECO:0000313" key="7">
    <source>
        <dbReference type="EMBL" id="MCZ0964536.1"/>
    </source>
</evidence>
<feature type="domain" description="Cyclic nucleotide-binding" evidence="5">
    <location>
        <begin position="52"/>
        <end position="136"/>
    </location>
</feature>
<comment type="caution">
    <text evidence="7">The sequence shown here is derived from an EMBL/GenBank/DDBJ whole genome shotgun (WGS) entry which is preliminary data.</text>
</comment>
<dbReference type="Pfam" id="PF13545">
    <property type="entry name" value="HTH_Crp_2"/>
    <property type="match status" value="1"/>
</dbReference>
<dbReference type="InterPro" id="IPR014710">
    <property type="entry name" value="RmlC-like_jellyroll"/>
</dbReference>
<accession>A0ABT4JBN0</accession>
<evidence type="ECO:0000256" key="1">
    <source>
        <dbReference type="ARBA" id="ARBA00023015"/>
    </source>
</evidence>
<dbReference type="EMBL" id="JAPTYD010000126">
    <property type="protein sequence ID" value="MCZ0964536.1"/>
    <property type="molecule type" value="Genomic_DNA"/>
</dbReference>
<reference evidence="7" key="1">
    <citation type="submission" date="2022-12" db="EMBL/GenBank/DDBJ databases">
        <title>Paracoccus sp. EF6 isolated from a lake water.</title>
        <authorList>
            <person name="Liu H."/>
        </authorList>
    </citation>
    <scope>NUCLEOTIDE SEQUENCE</scope>
    <source>
        <strain evidence="7">EF6</strain>
    </source>
</reference>
<dbReference type="SUPFAM" id="SSF51206">
    <property type="entry name" value="cAMP-binding domain-like"/>
    <property type="match status" value="1"/>
</dbReference>
<keyword evidence="2" id="KW-0238">DNA-binding</keyword>
<dbReference type="Pfam" id="PF00027">
    <property type="entry name" value="cNMP_binding"/>
    <property type="match status" value="1"/>
</dbReference>
<dbReference type="InterPro" id="IPR018490">
    <property type="entry name" value="cNMP-bd_dom_sf"/>
</dbReference>
<feature type="compositionally biased region" description="Basic and acidic residues" evidence="4">
    <location>
        <begin position="292"/>
        <end position="301"/>
    </location>
</feature>
<organism evidence="7 8">
    <name type="scientific">Paracoccus benzoatiresistens</name>
    <dbReference type="NCBI Taxonomy" id="2997341"/>
    <lineage>
        <taxon>Bacteria</taxon>
        <taxon>Pseudomonadati</taxon>
        <taxon>Pseudomonadota</taxon>
        <taxon>Alphaproteobacteria</taxon>
        <taxon>Rhodobacterales</taxon>
        <taxon>Paracoccaceae</taxon>
        <taxon>Paracoccus</taxon>
    </lineage>
</organism>
<name>A0ABT4JBN0_9RHOB</name>
<dbReference type="InterPro" id="IPR036388">
    <property type="entry name" value="WH-like_DNA-bd_sf"/>
</dbReference>
<evidence type="ECO:0000256" key="3">
    <source>
        <dbReference type="ARBA" id="ARBA00023163"/>
    </source>
</evidence>
<keyword evidence="8" id="KW-1185">Reference proteome</keyword>
<dbReference type="InterPro" id="IPR000595">
    <property type="entry name" value="cNMP-bd_dom"/>
</dbReference>
<dbReference type="InterPro" id="IPR012318">
    <property type="entry name" value="HTH_CRP"/>
</dbReference>
<sequence length="301" mass="33084">MNVYFEHFGGTLSGTDAAHPPGACSACPLAAAVVCRALDRASLAGPRIPLLRRIPRETQLVTKDRLPPFAGVLRQGFLRIERMTEDGRRHIVGLHVPGDLVGNWTGTSSHYDIEAATTAEICSFDPRVVVRLVERDSAVKIYILQELAEMHQRQLDLLWPRGALTSKGRIIAFLLMAMEIMPSEWSPDGAALVRIVISRRDWADISLTTVETICRSLAELSRNGLVQQVEPGLYKISNIEALKREAGIAGEALWKPLPRSSAAALRRAFSSSGTSPKVRTLKQQIGSPSEKNTSRADRNVF</sequence>
<protein>
    <submittedName>
        <fullName evidence="7">Crp/Fnr family transcriptional regulator</fullName>
    </submittedName>
</protein>